<dbReference type="PANTHER" id="PTHR39639">
    <property type="entry name" value="CHROMOSOME 16, WHOLE GENOME SHOTGUN SEQUENCE"/>
    <property type="match status" value="1"/>
</dbReference>
<dbReference type="Pfam" id="PF03235">
    <property type="entry name" value="GmrSD_N"/>
    <property type="match status" value="1"/>
</dbReference>
<reference evidence="2" key="2">
    <citation type="submission" date="2021-10" db="EMBL/GenBank/DDBJ databases">
        <title>Phylogenomics reveals ancestral predisposition of the termite-cultivated fungus Termitomyces towards a domesticated lifestyle.</title>
        <authorList>
            <person name="Auxier B."/>
            <person name="Grum-Grzhimaylo A."/>
            <person name="Cardenas M.E."/>
            <person name="Lodge J.D."/>
            <person name="Laessoe T."/>
            <person name="Pedersen O."/>
            <person name="Smith M.E."/>
            <person name="Kuyper T.W."/>
            <person name="Franco-Molano E.A."/>
            <person name="Baroni T.J."/>
            <person name="Aanen D.K."/>
        </authorList>
    </citation>
    <scope>NUCLEOTIDE SEQUENCE</scope>
    <source>
        <strain evidence="2">AP01</strain>
        <tissue evidence="2">Mycelium</tissue>
    </source>
</reference>
<dbReference type="EMBL" id="JABCKV010000152">
    <property type="protein sequence ID" value="KAG5642842.1"/>
    <property type="molecule type" value="Genomic_DNA"/>
</dbReference>
<name>A0A9P7G2G6_9AGAR</name>
<dbReference type="AlphaFoldDB" id="A0A9P7G2G6"/>
<organism evidence="2 3">
    <name type="scientific">Asterophora parasitica</name>
    <dbReference type="NCBI Taxonomy" id="117018"/>
    <lineage>
        <taxon>Eukaryota</taxon>
        <taxon>Fungi</taxon>
        <taxon>Dikarya</taxon>
        <taxon>Basidiomycota</taxon>
        <taxon>Agaricomycotina</taxon>
        <taxon>Agaricomycetes</taxon>
        <taxon>Agaricomycetidae</taxon>
        <taxon>Agaricales</taxon>
        <taxon>Tricholomatineae</taxon>
        <taxon>Lyophyllaceae</taxon>
        <taxon>Asterophora</taxon>
    </lineage>
</organism>
<dbReference type="OrthoDB" id="5419821at2759"/>
<evidence type="ECO:0000313" key="3">
    <source>
        <dbReference type="Proteomes" id="UP000775547"/>
    </source>
</evidence>
<keyword evidence="3" id="KW-1185">Reference proteome</keyword>
<evidence type="ECO:0000313" key="2">
    <source>
        <dbReference type="EMBL" id="KAG5642842.1"/>
    </source>
</evidence>
<evidence type="ECO:0000259" key="1">
    <source>
        <dbReference type="Pfam" id="PF03235"/>
    </source>
</evidence>
<dbReference type="PANTHER" id="PTHR39639:SF1">
    <property type="entry name" value="DUF262 DOMAIN-CONTAINING PROTEIN"/>
    <property type="match status" value="1"/>
</dbReference>
<dbReference type="Proteomes" id="UP000775547">
    <property type="component" value="Unassembled WGS sequence"/>
</dbReference>
<protein>
    <recommendedName>
        <fullName evidence="1">GmrSD restriction endonucleases N-terminal domain-containing protein</fullName>
    </recommendedName>
</protein>
<sequence>MSDDDDPSRNERQKYTARVRDDDGGYQIRNVLKVPRATTYTAQALYDQIRRSEITLDTSYQRDVVWPDTKMIGLIDSVLRNLYVPPVIFAVVAHEDGSERRVCVDGKQRLTSLMRFMDGLIPYRDPMTSDTFYFTDANNTDAFPRKILPEKYRRLFANKQIVCVEYHDLTERDEMEVFQATNTPRAAFIRSLTSHFLAPSTTASESTSTSTSSSTTATTAGILSSLSLDWVHTRAASFRCLAQITLCLHAQFGSGPIVTTVSRRPWPLPSPSPFPFLSLLGLERFLASPEPFTHEFEVRVWAVLRIVGELAADSGLLGLAKGGASQPTMVRDVFTHPTATSPVEFVMICAFVGAHMEGVGIGETMNSESGNEMKGDDRVRACARRTLAQGIWEMRVRVREEHGDMGTNNAVAIQKMMGEFIRAWRPEGVTGGGDCEEAPGGGG</sequence>
<dbReference type="InterPro" id="IPR004919">
    <property type="entry name" value="GmrSD_N"/>
</dbReference>
<feature type="domain" description="GmrSD restriction endonucleases N-terminal" evidence="1">
    <location>
        <begin position="56"/>
        <end position="169"/>
    </location>
</feature>
<proteinExistence type="predicted"/>
<accession>A0A9P7G2G6</accession>
<comment type="caution">
    <text evidence="2">The sequence shown here is derived from an EMBL/GenBank/DDBJ whole genome shotgun (WGS) entry which is preliminary data.</text>
</comment>
<gene>
    <name evidence="2" type="ORF">DXG03_002048</name>
</gene>
<reference evidence="2" key="1">
    <citation type="submission" date="2020-07" db="EMBL/GenBank/DDBJ databases">
        <authorList>
            <person name="Nieuwenhuis M."/>
            <person name="Van De Peppel L.J.J."/>
        </authorList>
    </citation>
    <scope>NUCLEOTIDE SEQUENCE</scope>
    <source>
        <strain evidence="2">AP01</strain>
        <tissue evidence="2">Mycelium</tissue>
    </source>
</reference>